<dbReference type="PROSITE" id="PS51892">
    <property type="entry name" value="SUBTILASE"/>
    <property type="match status" value="1"/>
</dbReference>
<keyword evidence="9" id="KW-1185">Reference proteome</keyword>
<evidence type="ECO:0000256" key="2">
    <source>
        <dbReference type="ARBA" id="ARBA00022670"/>
    </source>
</evidence>
<evidence type="ECO:0000256" key="1">
    <source>
        <dbReference type="ARBA" id="ARBA00011073"/>
    </source>
</evidence>
<feature type="domain" description="Peptidase S8/S53" evidence="7">
    <location>
        <begin position="323"/>
        <end position="643"/>
    </location>
</feature>
<dbReference type="Pfam" id="PF00082">
    <property type="entry name" value="Peptidase_S8"/>
    <property type="match status" value="1"/>
</dbReference>
<evidence type="ECO:0000259" key="7">
    <source>
        <dbReference type="Pfam" id="PF00082"/>
    </source>
</evidence>
<sequence>MSEQLNQFSHLPLRLTNEGTAAAPTGGGRKTSATTLANRGNAGGHGRKLNSSISTLISNWETERENRKEEGKPDLPDAVSFILQVDPNLFNADALKSFGIEVVAELEEGYIIGASADIQLSELRKKIQQFIDSQRGGGKVPEIWEILEGTKRPEYILSPSLKAQWDQILDHQEYIVDVGISCINIQEQYSKCPKPESFKSDAEFQQKLDEWLDNHNLTPEEWDDLYLVREDQLEKFISDPKSGYQGEILQSVQGDEIGISRLPDSFSCRIRILGKGLKDLVFNFPYIFDVSEVDEFITPSATQNSSESDHEQFELEAPQPNAPKVCIIDSGIQQNHPKLRVAIEATLSTSWVPGETHITADYCGGGGHGTRVAGAVLYPRGIPKTGRQQAVCWLQNARILNARNELPKLIFPPDVLEEIVTIYYRQTKTRIYNHSIAGISPCRTQSMTPWAAAIDKLSWENDVLFIVAAGNIEAVRSFVTRPSIAAHIQAGRYYPEYLLQPSARVANPAQSFQALTVGSIAHHTYCSPPLISIAKENYPSSFSCSGPGIWDTIKPEVVEYGGDYVIDSPTSPNFTTPESVCPELIRSTRDGGKAVSADAVGTSFAAPKVTHIAAALEAAFPQESTLLYRALIVQSARLPAWTNSLNAKELYHAIRTMGYGLPDINRALGNSPNRVTLTTRGLERIKARQAKVYQVKVPENFLPQGEGFDILIEITLSYVAEPRRTRRNRRKYLSTWLDWTCSKRGEDPDRFLDRVLSEYDAPEEAEKGDKLLRWTLGKKQFKPTNGQTQPNGIDGIVKELSRSTGTVQKDWATVKSYELREGFCIAVVGHTGWNQDSNADVPFALAVSFETVNSDINLYSSFVEAEVKAEAEVQAKVRAQQKIQLQQSV</sequence>
<dbReference type="SUPFAM" id="SSF52743">
    <property type="entry name" value="Subtilisin-like"/>
    <property type="match status" value="1"/>
</dbReference>
<dbReference type="PANTHER" id="PTHR43806:SF11">
    <property type="entry name" value="CEREVISIN-RELATED"/>
    <property type="match status" value="1"/>
</dbReference>
<feature type="active site" description="Charge relay system" evidence="5">
    <location>
        <position position="329"/>
    </location>
</feature>
<evidence type="ECO:0000313" key="9">
    <source>
        <dbReference type="Proteomes" id="UP000661112"/>
    </source>
</evidence>
<dbReference type="InterPro" id="IPR015500">
    <property type="entry name" value="Peptidase_S8_subtilisin-rel"/>
</dbReference>
<feature type="active site" description="Charge relay system" evidence="5">
    <location>
        <position position="368"/>
    </location>
</feature>
<keyword evidence="4 5" id="KW-0720">Serine protease</keyword>
<comment type="similarity">
    <text evidence="1 5">Belongs to the peptidase S8 family.</text>
</comment>
<proteinExistence type="inferred from homology"/>
<evidence type="ECO:0000256" key="4">
    <source>
        <dbReference type="ARBA" id="ARBA00022825"/>
    </source>
</evidence>
<dbReference type="PRINTS" id="PR00723">
    <property type="entry name" value="SUBTILISIN"/>
</dbReference>
<organism evidence="8 9">
    <name type="scientific">Anabaena azotica FACHB-119</name>
    <dbReference type="NCBI Taxonomy" id="947527"/>
    <lineage>
        <taxon>Bacteria</taxon>
        <taxon>Bacillati</taxon>
        <taxon>Cyanobacteriota</taxon>
        <taxon>Cyanophyceae</taxon>
        <taxon>Nostocales</taxon>
        <taxon>Nostocaceae</taxon>
        <taxon>Anabaena</taxon>
        <taxon>Anabaena azotica</taxon>
    </lineage>
</organism>
<dbReference type="Gene3D" id="3.40.50.200">
    <property type="entry name" value="Peptidase S8/S53 domain"/>
    <property type="match status" value="1"/>
</dbReference>
<dbReference type="InterPro" id="IPR034074">
    <property type="entry name" value="Y4bN_pept_dom"/>
</dbReference>
<evidence type="ECO:0000313" key="8">
    <source>
        <dbReference type="EMBL" id="MBD2503838.1"/>
    </source>
</evidence>
<gene>
    <name evidence="8" type="ORF">H6G83_25070</name>
</gene>
<protein>
    <submittedName>
        <fullName evidence="8">S8 family peptidase</fullName>
    </submittedName>
</protein>
<keyword evidence="2 5" id="KW-0645">Protease</keyword>
<dbReference type="RefSeq" id="WP_190476988.1">
    <property type="nucleotide sequence ID" value="NZ_JACJSG010000041.1"/>
</dbReference>
<dbReference type="PROSITE" id="PS00136">
    <property type="entry name" value="SUBTILASE_ASP"/>
    <property type="match status" value="1"/>
</dbReference>
<evidence type="ECO:0000256" key="6">
    <source>
        <dbReference type="SAM" id="MobiDB-lite"/>
    </source>
</evidence>
<accession>A0ABR8D9F8</accession>
<keyword evidence="3 5" id="KW-0378">Hydrolase</keyword>
<dbReference type="InterPro" id="IPR050131">
    <property type="entry name" value="Peptidase_S8_subtilisin-like"/>
</dbReference>
<feature type="region of interest" description="Disordered" evidence="6">
    <location>
        <begin position="1"/>
        <end position="50"/>
    </location>
</feature>
<dbReference type="InterPro" id="IPR000209">
    <property type="entry name" value="Peptidase_S8/S53_dom"/>
</dbReference>
<dbReference type="InterPro" id="IPR023827">
    <property type="entry name" value="Peptidase_S8_Asp-AS"/>
</dbReference>
<reference evidence="8 9" key="1">
    <citation type="journal article" date="2020" name="ISME J.">
        <title>Comparative genomics reveals insights into cyanobacterial evolution and habitat adaptation.</title>
        <authorList>
            <person name="Chen M.Y."/>
            <person name="Teng W.K."/>
            <person name="Zhao L."/>
            <person name="Hu C.X."/>
            <person name="Zhou Y.K."/>
            <person name="Han B.P."/>
            <person name="Song L.R."/>
            <person name="Shu W.S."/>
        </authorList>
    </citation>
    <scope>NUCLEOTIDE SEQUENCE [LARGE SCALE GENOMIC DNA]</scope>
    <source>
        <strain evidence="8 9">FACHB-119</strain>
    </source>
</reference>
<comment type="caution">
    <text evidence="8">The sequence shown here is derived from an EMBL/GenBank/DDBJ whole genome shotgun (WGS) entry which is preliminary data.</text>
</comment>
<dbReference type="InterPro" id="IPR036852">
    <property type="entry name" value="Peptidase_S8/S53_dom_sf"/>
</dbReference>
<dbReference type="PANTHER" id="PTHR43806">
    <property type="entry name" value="PEPTIDASE S8"/>
    <property type="match status" value="1"/>
</dbReference>
<dbReference type="EMBL" id="JACJSG010000041">
    <property type="protein sequence ID" value="MBD2503838.1"/>
    <property type="molecule type" value="Genomic_DNA"/>
</dbReference>
<evidence type="ECO:0000256" key="5">
    <source>
        <dbReference type="PROSITE-ProRule" id="PRU01240"/>
    </source>
</evidence>
<name>A0ABR8D9F8_9NOST</name>
<evidence type="ECO:0000256" key="3">
    <source>
        <dbReference type="ARBA" id="ARBA00022801"/>
    </source>
</evidence>
<feature type="active site" description="Charge relay system" evidence="5">
    <location>
        <position position="603"/>
    </location>
</feature>
<dbReference type="CDD" id="cd04847">
    <property type="entry name" value="Peptidases_S8_Subtilisin_like_2"/>
    <property type="match status" value="1"/>
</dbReference>
<dbReference type="Proteomes" id="UP000661112">
    <property type="component" value="Unassembled WGS sequence"/>
</dbReference>